<feature type="domain" description="HTH lysR-type" evidence="5">
    <location>
        <begin position="1"/>
        <end position="58"/>
    </location>
</feature>
<comment type="similarity">
    <text evidence="1">Belongs to the LysR transcriptional regulatory family.</text>
</comment>
<dbReference type="OrthoDB" id="4512679at2"/>
<dbReference type="SUPFAM" id="SSF46785">
    <property type="entry name" value="Winged helix' DNA-binding domain"/>
    <property type="match status" value="1"/>
</dbReference>
<keyword evidence="2" id="KW-0805">Transcription regulation</keyword>
<evidence type="ECO:0000256" key="3">
    <source>
        <dbReference type="ARBA" id="ARBA00023125"/>
    </source>
</evidence>
<reference evidence="6 7" key="1">
    <citation type="submission" date="2019-01" db="EMBL/GenBank/DDBJ databases">
        <title>Nocardioides guangzhouensis sp. nov., an actinobacterium isolated from soil.</title>
        <authorList>
            <person name="Fu Y."/>
            <person name="Cai Y."/>
            <person name="Lin Z."/>
            <person name="Chen P."/>
        </authorList>
    </citation>
    <scope>NUCLEOTIDE SEQUENCE [LARGE SCALE GENOMIC DNA]</scope>
    <source>
        <strain evidence="6 7">NBRC 105384</strain>
    </source>
</reference>
<comment type="caution">
    <text evidence="6">The sequence shown here is derived from an EMBL/GenBank/DDBJ whole genome shotgun (WGS) entry which is preliminary data.</text>
</comment>
<evidence type="ECO:0000259" key="5">
    <source>
        <dbReference type="PROSITE" id="PS50931"/>
    </source>
</evidence>
<dbReference type="InterPro" id="IPR005119">
    <property type="entry name" value="LysR_subst-bd"/>
</dbReference>
<protein>
    <submittedName>
        <fullName evidence="6">LysR family transcriptional regulator</fullName>
    </submittedName>
</protein>
<dbReference type="InterPro" id="IPR000847">
    <property type="entry name" value="LysR_HTH_N"/>
</dbReference>
<evidence type="ECO:0000256" key="1">
    <source>
        <dbReference type="ARBA" id="ARBA00009437"/>
    </source>
</evidence>
<dbReference type="InterPro" id="IPR036388">
    <property type="entry name" value="WH-like_DNA-bd_sf"/>
</dbReference>
<keyword evidence="4" id="KW-0804">Transcription</keyword>
<dbReference type="EMBL" id="SDPU01000012">
    <property type="protein sequence ID" value="RYU14221.1"/>
    <property type="molecule type" value="Genomic_DNA"/>
</dbReference>
<gene>
    <name evidence="6" type="ORF">ETU37_04780</name>
</gene>
<dbReference type="Pfam" id="PF00126">
    <property type="entry name" value="HTH_1"/>
    <property type="match status" value="1"/>
</dbReference>
<dbReference type="PANTHER" id="PTHR30126:SF39">
    <property type="entry name" value="HTH-TYPE TRANSCRIPTIONAL REGULATOR CYSL"/>
    <property type="match status" value="1"/>
</dbReference>
<dbReference type="AlphaFoldDB" id="A0A4Q5J8U7"/>
<dbReference type="Pfam" id="PF03466">
    <property type="entry name" value="LysR_substrate"/>
    <property type="match status" value="1"/>
</dbReference>
<dbReference type="Proteomes" id="UP000291189">
    <property type="component" value="Unassembled WGS sequence"/>
</dbReference>
<dbReference type="Gene3D" id="1.10.10.10">
    <property type="entry name" value="Winged helix-like DNA-binding domain superfamily/Winged helix DNA-binding domain"/>
    <property type="match status" value="1"/>
</dbReference>
<dbReference type="PROSITE" id="PS50931">
    <property type="entry name" value="HTH_LYSR"/>
    <property type="match status" value="1"/>
</dbReference>
<dbReference type="GO" id="GO:0003700">
    <property type="term" value="F:DNA-binding transcription factor activity"/>
    <property type="evidence" value="ECO:0007669"/>
    <property type="project" value="InterPro"/>
</dbReference>
<keyword evidence="3" id="KW-0238">DNA-binding</keyword>
<accession>A0A4Q5J8U7</accession>
<organism evidence="6 7">
    <name type="scientific">Nocardioides iriomotensis</name>
    <dbReference type="NCBI Taxonomy" id="715784"/>
    <lineage>
        <taxon>Bacteria</taxon>
        <taxon>Bacillati</taxon>
        <taxon>Actinomycetota</taxon>
        <taxon>Actinomycetes</taxon>
        <taxon>Propionibacteriales</taxon>
        <taxon>Nocardioidaceae</taxon>
        <taxon>Nocardioides</taxon>
    </lineage>
</organism>
<proteinExistence type="inferred from homology"/>
<evidence type="ECO:0000313" key="6">
    <source>
        <dbReference type="EMBL" id="RYU14221.1"/>
    </source>
</evidence>
<dbReference type="GO" id="GO:0000976">
    <property type="term" value="F:transcription cis-regulatory region binding"/>
    <property type="evidence" value="ECO:0007669"/>
    <property type="project" value="TreeGrafter"/>
</dbReference>
<dbReference type="SUPFAM" id="SSF53850">
    <property type="entry name" value="Periplasmic binding protein-like II"/>
    <property type="match status" value="1"/>
</dbReference>
<keyword evidence="7" id="KW-1185">Reference proteome</keyword>
<dbReference type="PANTHER" id="PTHR30126">
    <property type="entry name" value="HTH-TYPE TRANSCRIPTIONAL REGULATOR"/>
    <property type="match status" value="1"/>
</dbReference>
<dbReference type="RefSeq" id="WP_129985839.1">
    <property type="nucleotide sequence ID" value="NZ_SDPU01000012.1"/>
</dbReference>
<evidence type="ECO:0000313" key="7">
    <source>
        <dbReference type="Proteomes" id="UP000291189"/>
    </source>
</evidence>
<sequence length="318" mass="33351">MTPTQLKAFASVVRLASVKAAAKELGVTEAAVSMHVGHLRKELDDQLFVRTSSGLAFTPGGLRLASRGMEILGLQDRTVLEVGQARDGRRLLRLATTSLFAEHAAPGLIELFAGRAADLDVELSVCAPTQMPGLLAARTVDLAVGPAPSAPPDALVHKAFLNFEIVTVVGPTHPLAGRTVAPGQVRDQQWLLGPSAAHKESVISSMIRRIGVPEAQQTIFQSEAAAVEETKRGSGMALAVRFAVTADVSTGRLATVHGSALNARGGWAALALPAHSQTPATAELLRFITTPRATQAMVHGSGVGVGRFRPSVHVTLWS</sequence>
<evidence type="ECO:0000256" key="4">
    <source>
        <dbReference type="ARBA" id="ARBA00023163"/>
    </source>
</evidence>
<dbReference type="InterPro" id="IPR036390">
    <property type="entry name" value="WH_DNA-bd_sf"/>
</dbReference>
<name>A0A4Q5J8U7_9ACTN</name>
<evidence type="ECO:0000256" key="2">
    <source>
        <dbReference type="ARBA" id="ARBA00023015"/>
    </source>
</evidence>
<dbReference type="Gene3D" id="3.40.190.10">
    <property type="entry name" value="Periplasmic binding protein-like II"/>
    <property type="match status" value="2"/>
</dbReference>